<gene>
    <name evidence="2" type="ORF">HNP47_002098</name>
</gene>
<proteinExistence type="predicted"/>
<dbReference type="Proteomes" id="UP000556201">
    <property type="component" value="Unassembled WGS sequence"/>
</dbReference>
<evidence type="ECO:0000313" key="3">
    <source>
        <dbReference type="Proteomes" id="UP000556201"/>
    </source>
</evidence>
<organism evidence="2 3">
    <name type="scientific">Brevundimonas vesicularis</name>
    <name type="common">Pseudomonas vesicularis</name>
    <dbReference type="NCBI Taxonomy" id="41276"/>
    <lineage>
        <taxon>Bacteria</taxon>
        <taxon>Pseudomonadati</taxon>
        <taxon>Pseudomonadota</taxon>
        <taxon>Alphaproteobacteria</taxon>
        <taxon>Caulobacterales</taxon>
        <taxon>Caulobacteraceae</taxon>
        <taxon>Brevundimonas</taxon>
    </lineage>
</organism>
<evidence type="ECO:0000313" key="2">
    <source>
        <dbReference type="EMBL" id="MBB5772094.1"/>
    </source>
</evidence>
<dbReference type="InterPro" id="IPR048822">
    <property type="entry name" value="PDDEXK_13"/>
</dbReference>
<dbReference type="AlphaFoldDB" id="A0A7W9L675"/>
<reference evidence="2 3" key="1">
    <citation type="submission" date="2020-08" db="EMBL/GenBank/DDBJ databases">
        <title>Functional genomics of gut bacteria from endangered species of beetles.</title>
        <authorList>
            <person name="Carlos-Shanley C."/>
        </authorList>
    </citation>
    <scope>NUCLEOTIDE SEQUENCE [LARGE SCALE GENOMIC DNA]</scope>
    <source>
        <strain evidence="2 3">S00192</strain>
    </source>
</reference>
<dbReference type="EMBL" id="JACHLJ010000002">
    <property type="protein sequence ID" value="MBB5772094.1"/>
    <property type="molecule type" value="Genomic_DNA"/>
</dbReference>
<sequence length="321" mass="35934">MDLFPADRIPLVPEALLKAHKVHFPADSRFRACARLLQALHREAAGWTLGAYTSTSGRKRKMGHLVGSYDGAAGANFLSKEVHRLARRELAYREPGAMFEEKRLYENLLSSTPLALNLLGPLKLDRDLAEAFIREIAPEYEGRVCAVTFEHSPGRGDRTFTDDATAFDGFIVLRLEDGRKVFIAIEIKYSETAGEPEPRMRERYDDLSVTSELFVDPNNPALRRNPVQQMWRLHLLAQSMIDAGLYDEGKVVVIAPRLNDQVQRALSLYQKQLAPPQTGKADFINLPLEDAIAALALAGAPEMARLLTIRYVDFSPIHALI</sequence>
<evidence type="ECO:0000259" key="1">
    <source>
        <dbReference type="Pfam" id="PF20796"/>
    </source>
</evidence>
<comment type="caution">
    <text evidence="2">The sequence shown here is derived from an EMBL/GenBank/DDBJ whole genome shotgun (WGS) entry which is preliminary data.</text>
</comment>
<accession>A0A7W9L675</accession>
<dbReference type="RefSeq" id="WP_184279497.1">
    <property type="nucleotide sequence ID" value="NZ_JACHLJ010000002.1"/>
</dbReference>
<name>A0A7W9L675_BREVE</name>
<protein>
    <recommendedName>
        <fullName evidence="1">PD-(D/E)XK nuclease-like domain-containing protein</fullName>
    </recommendedName>
</protein>
<feature type="domain" description="PD-(D/E)XK nuclease-like" evidence="1">
    <location>
        <begin position="26"/>
        <end position="313"/>
    </location>
</feature>
<dbReference type="Pfam" id="PF20796">
    <property type="entry name" value="PDDEXK_13"/>
    <property type="match status" value="1"/>
</dbReference>